<dbReference type="InterPro" id="IPR001623">
    <property type="entry name" value="DnaJ_domain"/>
</dbReference>
<protein>
    <submittedName>
        <fullName evidence="3">DnaJ-like protein DjlA</fullName>
    </submittedName>
</protein>
<dbReference type="Proteomes" id="UP000019460">
    <property type="component" value="Unassembled WGS sequence"/>
</dbReference>
<dbReference type="STRING" id="1249627.D779_0753"/>
<dbReference type="PRINTS" id="PR00625">
    <property type="entry name" value="JDOMAIN"/>
</dbReference>
<proteinExistence type="predicted"/>
<name>W9V8Z0_9GAMM</name>
<dbReference type="OrthoDB" id="9782583at2"/>
<dbReference type="EMBL" id="AONC01000018">
    <property type="protein sequence ID" value="EXJ15889.1"/>
    <property type="molecule type" value="Genomic_DNA"/>
</dbReference>
<dbReference type="Pfam" id="PF05099">
    <property type="entry name" value="TerB"/>
    <property type="match status" value="1"/>
</dbReference>
<keyword evidence="4" id="KW-1185">Reference proteome</keyword>
<dbReference type="PATRIC" id="fig|1249627.3.peg.1327"/>
<dbReference type="Gene3D" id="1.10.3680.10">
    <property type="entry name" value="TerB-like"/>
    <property type="match status" value="1"/>
</dbReference>
<sequence length="277" mass="30100">MGWWGTAAGGALGLMFGGPVGAMFGAILGQGVDRGLASGRLRSGLGGEDRSRIQERFFEATFSLMGHIAKADGRVSEAEIAYAEAVMDRMALPPPLRRTAIGLFTQGKAAQFDVHAMVAGFRSVCSGQRALLRLLLEALLGMAHVDSAPSPAQRDLLDRVRRELKISVPEFAALERLVILQQRVQAASGRAPGSGSYRRPETETSRYRPLAESYATLGIEPESGPAEIKRAYRRLLSQHHPDKLASRGLPDEALRMAAQKTHEIRRAYEEIARARGI</sequence>
<dbReference type="SUPFAM" id="SSF158682">
    <property type="entry name" value="TerB-like"/>
    <property type="match status" value="1"/>
</dbReference>
<dbReference type="CDD" id="cd06257">
    <property type="entry name" value="DnaJ"/>
    <property type="match status" value="1"/>
</dbReference>
<organism evidence="3 4">
    <name type="scientific">Imhoffiella purpurea</name>
    <dbReference type="NCBI Taxonomy" id="1249627"/>
    <lineage>
        <taxon>Bacteria</taxon>
        <taxon>Pseudomonadati</taxon>
        <taxon>Pseudomonadota</taxon>
        <taxon>Gammaproteobacteria</taxon>
        <taxon>Chromatiales</taxon>
        <taxon>Chromatiaceae</taxon>
        <taxon>Imhoffiella</taxon>
    </lineage>
</organism>
<dbReference type="AlphaFoldDB" id="W9V8Z0"/>
<dbReference type="SUPFAM" id="SSF46565">
    <property type="entry name" value="Chaperone J-domain"/>
    <property type="match status" value="1"/>
</dbReference>
<gene>
    <name evidence="3" type="ORF">D779_0753</name>
</gene>
<dbReference type="InterPro" id="IPR036869">
    <property type="entry name" value="J_dom_sf"/>
</dbReference>
<comment type="caution">
    <text evidence="3">The sequence shown here is derived from an EMBL/GenBank/DDBJ whole genome shotgun (WGS) entry which is preliminary data.</text>
</comment>
<evidence type="ECO:0000313" key="3">
    <source>
        <dbReference type="EMBL" id="EXJ15889.1"/>
    </source>
</evidence>
<accession>W9V8Z0</accession>
<feature type="domain" description="J" evidence="2">
    <location>
        <begin position="212"/>
        <end position="276"/>
    </location>
</feature>
<evidence type="ECO:0000256" key="1">
    <source>
        <dbReference type="ARBA" id="ARBA00023186"/>
    </source>
</evidence>
<dbReference type="InterPro" id="IPR007791">
    <property type="entry name" value="DjlA_N"/>
</dbReference>
<dbReference type="InterPro" id="IPR050817">
    <property type="entry name" value="DjlA_DnaK_co-chaperone"/>
</dbReference>
<dbReference type="Pfam" id="PF00226">
    <property type="entry name" value="DnaJ"/>
    <property type="match status" value="1"/>
</dbReference>
<dbReference type="Gene3D" id="1.10.287.110">
    <property type="entry name" value="DnaJ domain"/>
    <property type="match status" value="1"/>
</dbReference>
<evidence type="ECO:0000259" key="2">
    <source>
        <dbReference type="PROSITE" id="PS50076"/>
    </source>
</evidence>
<keyword evidence="1" id="KW-0143">Chaperone</keyword>
<dbReference type="PROSITE" id="PS50076">
    <property type="entry name" value="DNAJ_2"/>
    <property type="match status" value="1"/>
</dbReference>
<reference evidence="3 4" key="1">
    <citation type="submission" date="2012-11" db="EMBL/GenBank/DDBJ databases">
        <title>Genome assembly of Thiorhodococcus sp. AK35.</title>
        <authorList>
            <person name="Nupur N."/>
            <person name="Khatri I."/>
            <person name="Subramanian S."/>
            <person name="Pinnaka A."/>
        </authorList>
    </citation>
    <scope>NUCLEOTIDE SEQUENCE [LARGE SCALE GENOMIC DNA]</scope>
    <source>
        <strain evidence="3 4">AK35</strain>
    </source>
</reference>
<dbReference type="SMART" id="SM00271">
    <property type="entry name" value="DnaJ"/>
    <property type="match status" value="1"/>
</dbReference>
<evidence type="ECO:0000313" key="4">
    <source>
        <dbReference type="Proteomes" id="UP000019460"/>
    </source>
</evidence>
<dbReference type="NCBIfam" id="NF006948">
    <property type="entry name" value="PRK09430.1"/>
    <property type="match status" value="1"/>
</dbReference>
<dbReference type="CDD" id="cd07316">
    <property type="entry name" value="terB_like_DjlA"/>
    <property type="match status" value="1"/>
</dbReference>
<dbReference type="eggNOG" id="COG1076">
    <property type="taxonomic scope" value="Bacteria"/>
</dbReference>
<dbReference type="PANTHER" id="PTHR24074">
    <property type="entry name" value="CO-CHAPERONE PROTEIN DJLA"/>
    <property type="match status" value="1"/>
</dbReference>
<dbReference type="InterPro" id="IPR029024">
    <property type="entry name" value="TerB-like"/>
</dbReference>